<gene>
    <name evidence="3" type="ORF">EH165_12020</name>
</gene>
<evidence type="ECO:0000259" key="1">
    <source>
        <dbReference type="Pfam" id="PF00501"/>
    </source>
</evidence>
<accession>A0A3G8ZYV2</accession>
<proteinExistence type="predicted"/>
<sequence length="418" mass="42733">MANKTSRTLQALPVPTGPAVLGLLEPLAAALAGTGPALLPVPSGNPALADTLCQTLRAGEALDAGEDDDSDPTALVIATSGSSGIPKGALLSTGALSASATAAHSRLAGDKPATWLLALPAHHIAGMNVLLRAARDGAEPCILDTATSFTPGKFIAAVHAMPSGPRLVSLVPTQLQRLLPVPEAMAALATFTSVLVGGAAATPGQLQQARDAGATIVTSYGMSETCGGCLYDGLPLDSIDSWVDVPAGGRVWLFGPSVARGYRGMPGHPAFTTRPPEPTCKRDGRAPALRQFRTDDIARRSLDGRVEIIGRIDDLIITGGAKIAPIAVEAVLAAVPGVRDVVITSIPDDEWGHVLVAVVVANSHSQPPTLASLRTAASFVLGTVAAPKHLLLVDEFPTRGPGKHDRAALADLAAHTLK</sequence>
<evidence type="ECO:0000313" key="4">
    <source>
        <dbReference type="Proteomes" id="UP000268084"/>
    </source>
</evidence>
<feature type="domain" description="AMP-binding enzyme C-terminal" evidence="2">
    <location>
        <begin position="328"/>
        <end position="403"/>
    </location>
</feature>
<dbReference type="AlphaFoldDB" id="A0A3G8ZYV2"/>
<dbReference type="Pfam" id="PF13193">
    <property type="entry name" value="AMP-binding_C"/>
    <property type="match status" value="1"/>
</dbReference>
<dbReference type="PANTHER" id="PTHR43767">
    <property type="entry name" value="LONG-CHAIN-FATTY-ACID--COA LIGASE"/>
    <property type="match status" value="1"/>
</dbReference>
<evidence type="ECO:0000259" key="2">
    <source>
        <dbReference type="Pfam" id="PF13193"/>
    </source>
</evidence>
<dbReference type="Gene3D" id="3.40.50.12780">
    <property type="entry name" value="N-terminal domain of ligase-like"/>
    <property type="match status" value="1"/>
</dbReference>
<reference evidence="3 4" key="1">
    <citation type="submission" date="2018-11" db="EMBL/GenBank/DDBJ databases">
        <authorList>
            <person name="Da X."/>
        </authorList>
    </citation>
    <scope>NUCLEOTIDE SEQUENCE [LARGE SCALE GENOMIC DNA]</scope>
    <source>
        <strain evidence="3 4">S14-144</strain>
    </source>
</reference>
<dbReference type="KEGG" id="nak:EH165_12020"/>
<evidence type="ECO:0008006" key="5">
    <source>
        <dbReference type="Google" id="ProtNLM"/>
    </source>
</evidence>
<name>A0A3G8ZYV2_9ACTN</name>
<dbReference type="InterPro" id="IPR045851">
    <property type="entry name" value="AMP-bd_C_sf"/>
</dbReference>
<dbReference type="InterPro" id="IPR042099">
    <property type="entry name" value="ANL_N_sf"/>
</dbReference>
<reference evidence="3 4" key="2">
    <citation type="submission" date="2018-12" db="EMBL/GenBank/DDBJ databases">
        <title>Nakamurella antarcticus sp. nov., isolated from Antarctica South Shetland Islands soil.</title>
        <authorList>
            <person name="Peng F."/>
        </authorList>
    </citation>
    <scope>NUCLEOTIDE SEQUENCE [LARGE SCALE GENOMIC DNA]</scope>
    <source>
        <strain evidence="3 4">S14-144</strain>
    </source>
</reference>
<evidence type="ECO:0000313" key="3">
    <source>
        <dbReference type="EMBL" id="AZI58751.1"/>
    </source>
</evidence>
<protein>
    <recommendedName>
        <fullName evidence="5">O-succinylbenzoic acid--CoA ligase</fullName>
    </recommendedName>
</protein>
<dbReference type="OrthoDB" id="9803968at2"/>
<dbReference type="SUPFAM" id="SSF56801">
    <property type="entry name" value="Acetyl-CoA synthetase-like"/>
    <property type="match status" value="1"/>
</dbReference>
<dbReference type="NCBIfam" id="NF005877">
    <property type="entry name" value="PRK07824.1"/>
    <property type="match status" value="1"/>
</dbReference>
<keyword evidence="4" id="KW-1185">Reference proteome</keyword>
<dbReference type="PANTHER" id="PTHR43767:SF1">
    <property type="entry name" value="NONRIBOSOMAL PEPTIDE SYNTHASE PES1 (EUROFUNG)-RELATED"/>
    <property type="match status" value="1"/>
</dbReference>
<dbReference type="Proteomes" id="UP000268084">
    <property type="component" value="Chromosome"/>
</dbReference>
<dbReference type="Gene3D" id="3.30.300.30">
    <property type="match status" value="1"/>
</dbReference>
<feature type="domain" description="AMP-dependent synthetase/ligase" evidence="1">
    <location>
        <begin position="65"/>
        <end position="245"/>
    </location>
</feature>
<dbReference type="EMBL" id="CP034170">
    <property type="protein sequence ID" value="AZI58751.1"/>
    <property type="molecule type" value="Genomic_DNA"/>
</dbReference>
<dbReference type="GO" id="GO:0016878">
    <property type="term" value="F:acid-thiol ligase activity"/>
    <property type="evidence" value="ECO:0007669"/>
    <property type="project" value="UniProtKB-ARBA"/>
</dbReference>
<dbReference type="InterPro" id="IPR000873">
    <property type="entry name" value="AMP-dep_synth/lig_dom"/>
</dbReference>
<dbReference type="InterPro" id="IPR050237">
    <property type="entry name" value="ATP-dep_AMP-bd_enzyme"/>
</dbReference>
<dbReference type="RefSeq" id="WP_124799656.1">
    <property type="nucleotide sequence ID" value="NZ_CP034170.1"/>
</dbReference>
<dbReference type="Pfam" id="PF00501">
    <property type="entry name" value="AMP-binding"/>
    <property type="match status" value="1"/>
</dbReference>
<organism evidence="3 4">
    <name type="scientific">Nakamurella antarctica</name>
    <dbReference type="NCBI Taxonomy" id="1902245"/>
    <lineage>
        <taxon>Bacteria</taxon>
        <taxon>Bacillati</taxon>
        <taxon>Actinomycetota</taxon>
        <taxon>Actinomycetes</taxon>
        <taxon>Nakamurellales</taxon>
        <taxon>Nakamurellaceae</taxon>
        <taxon>Nakamurella</taxon>
    </lineage>
</organism>
<dbReference type="InterPro" id="IPR025110">
    <property type="entry name" value="AMP-bd_C"/>
</dbReference>
<dbReference type="PROSITE" id="PS00455">
    <property type="entry name" value="AMP_BINDING"/>
    <property type="match status" value="1"/>
</dbReference>
<dbReference type="InterPro" id="IPR020845">
    <property type="entry name" value="AMP-binding_CS"/>
</dbReference>